<protein>
    <submittedName>
        <fullName evidence="3">Permease of the drug/metabolite transporter (DMT) superfamily</fullName>
    </submittedName>
</protein>
<name>A0A1G8DH22_9RHOO</name>
<feature type="transmembrane region" description="Helical" evidence="1">
    <location>
        <begin position="70"/>
        <end position="89"/>
    </location>
</feature>
<feature type="transmembrane region" description="Helical" evidence="1">
    <location>
        <begin position="246"/>
        <end position="264"/>
    </location>
</feature>
<dbReference type="Proteomes" id="UP000198607">
    <property type="component" value="Unassembled WGS sequence"/>
</dbReference>
<keyword evidence="1" id="KW-0472">Membrane</keyword>
<feature type="transmembrane region" description="Helical" evidence="1">
    <location>
        <begin position="95"/>
        <end position="116"/>
    </location>
</feature>
<dbReference type="InterPro" id="IPR000620">
    <property type="entry name" value="EamA_dom"/>
</dbReference>
<dbReference type="InterPro" id="IPR037185">
    <property type="entry name" value="EmrE-like"/>
</dbReference>
<dbReference type="SUPFAM" id="SSF103481">
    <property type="entry name" value="Multidrug resistance efflux transporter EmrE"/>
    <property type="match status" value="2"/>
</dbReference>
<sequence>MTDNRHLFQGYLAAIATLLMWSAFSLVSRLGGKSVLTPYDVYALRVVTAAAVLTPFIGRLPKGAWKDSRLWLLTALCSLIYCPLVYSGFKYAPAAHGGILLAGLQPLLISLVVWLFTGKRPSHARSVGLLLITGGIVCAAVPYFNAWSPDSAFGDLLIFLSSVSWAVYSVLAARWGYPVWGLTCAIAFGSLVVYLPIYTLFLPKALAAAPLSAIVMQGLYQGIFATILAMLTYLKAISILGAERCAPLLALVPIVIGLVAVPLLDEPLTGWLMTGLVLVSGGALVAARQKATL</sequence>
<feature type="transmembrane region" description="Helical" evidence="1">
    <location>
        <begin position="270"/>
        <end position="287"/>
    </location>
</feature>
<dbReference type="GO" id="GO:0016020">
    <property type="term" value="C:membrane"/>
    <property type="evidence" value="ECO:0007669"/>
    <property type="project" value="InterPro"/>
</dbReference>
<dbReference type="PANTHER" id="PTHR22911:SF137">
    <property type="entry name" value="SOLUTE CARRIER FAMILY 35 MEMBER G2-RELATED"/>
    <property type="match status" value="1"/>
</dbReference>
<feature type="transmembrane region" description="Helical" evidence="1">
    <location>
        <begin position="213"/>
        <end position="234"/>
    </location>
</feature>
<evidence type="ECO:0000259" key="2">
    <source>
        <dbReference type="Pfam" id="PF00892"/>
    </source>
</evidence>
<dbReference type="PANTHER" id="PTHR22911">
    <property type="entry name" value="ACYL-MALONYL CONDENSING ENZYME-RELATED"/>
    <property type="match status" value="1"/>
</dbReference>
<feature type="domain" description="EamA" evidence="2">
    <location>
        <begin position="10"/>
        <end position="138"/>
    </location>
</feature>
<feature type="transmembrane region" description="Helical" evidence="1">
    <location>
        <begin position="39"/>
        <end position="58"/>
    </location>
</feature>
<evidence type="ECO:0000313" key="4">
    <source>
        <dbReference type="Proteomes" id="UP000198607"/>
    </source>
</evidence>
<feature type="domain" description="EamA" evidence="2">
    <location>
        <begin position="153"/>
        <end position="286"/>
    </location>
</feature>
<accession>A0A1G8DH22</accession>
<dbReference type="Pfam" id="PF00892">
    <property type="entry name" value="EamA"/>
    <property type="match status" value="2"/>
</dbReference>
<dbReference type="Gene3D" id="1.10.3730.20">
    <property type="match status" value="1"/>
</dbReference>
<keyword evidence="1" id="KW-0812">Transmembrane</keyword>
<keyword evidence="1" id="KW-1133">Transmembrane helix</keyword>
<reference evidence="3 4" key="1">
    <citation type="submission" date="2016-10" db="EMBL/GenBank/DDBJ databases">
        <authorList>
            <person name="de Groot N.N."/>
        </authorList>
    </citation>
    <scope>NUCLEOTIDE SEQUENCE [LARGE SCALE GENOMIC DNA]</scope>
    <source>
        <strain evidence="3 4">DSM 5885</strain>
    </source>
</reference>
<feature type="transmembrane region" description="Helical" evidence="1">
    <location>
        <begin position="7"/>
        <end position="27"/>
    </location>
</feature>
<proteinExistence type="predicted"/>
<evidence type="ECO:0000313" key="3">
    <source>
        <dbReference type="EMBL" id="SDH56901.1"/>
    </source>
</evidence>
<organism evidence="3 4">
    <name type="scientific">Propionivibrio dicarboxylicus</name>
    <dbReference type="NCBI Taxonomy" id="83767"/>
    <lineage>
        <taxon>Bacteria</taxon>
        <taxon>Pseudomonadati</taxon>
        <taxon>Pseudomonadota</taxon>
        <taxon>Betaproteobacteria</taxon>
        <taxon>Rhodocyclales</taxon>
        <taxon>Rhodocyclaceae</taxon>
        <taxon>Propionivibrio</taxon>
    </lineage>
</organism>
<feature type="transmembrane region" description="Helical" evidence="1">
    <location>
        <begin position="179"/>
        <end position="201"/>
    </location>
</feature>
<keyword evidence="4" id="KW-1185">Reference proteome</keyword>
<evidence type="ECO:0000256" key="1">
    <source>
        <dbReference type="SAM" id="Phobius"/>
    </source>
</evidence>
<dbReference type="EMBL" id="FNCY01000006">
    <property type="protein sequence ID" value="SDH56901.1"/>
    <property type="molecule type" value="Genomic_DNA"/>
</dbReference>
<feature type="transmembrane region" description="Helical" evidence="1">
    <location>
        <begin position="128"/>
        <end position="146"/>
    </location>
</feature>
<gene>
    <name evidence="3" type="ORF">SAMN05660652_01922</name>
</gene>
<feature type="transmembrane region" description="Helical" evidence="1">
    <location>
        <begin position="152"/>
        <end position="172"/>
    </location>
</feature>
<dbReference type="RefSeq" id="WP_245715517.1">
    <property type="nucleotide sequence ID" value="NZ_FNCY01000006.1"/>
</dbReference>
<dbReference type="STRING" id="83767.SAMN05660652_01922"/>
<dbReference type="AlphaFoldDB" id="A0A1G8DH22"/>